<evidence type="ECO:0000256" key="4">
    <source>
        <dbReference type="ARBA" id="ARBA00022801"/>
    </source>
</evidence>
<evidence type="ECO:0000256" key="2">
    <source>
        <dbReference type="ARBA" id="ARBA00022741"/>
    </source>
</evidence>
<dbReference type="PANTHER" id="PTHR11070:SF2">
    <property type="entry name" value="ATP-DEPENDENT DNA HELICASE SRS2"/>
    <property type="match status" value="1"/>
</dbReference>
<feature type="domain" description="UvrD-like helicase ATP-binding" evidence="16">
    <location>
        <begin position="3"/>
        <end position="500"/>
    </location>
</feature>
<evidence type="ECO:0000256" key="6">
    <source>
        <dbReference type="ARBA" id="ARBA00022839"/>
    </source>
</evidence>
<evidence type="ECO:0000256" key="10">
    <source>
        <dbReference type="ARBA" id="ARBA00023235"/>
    </source>
</evidence>
<comment type="caution">
    <text evidence="18">The sequence shown here is derived from an EMBL/GenBank/DDBJ whole genome shotgun (WGS) entry which is preliminary data.</text>
</comment>
<dbReference type="EC" id="5.6.2.4" evidence="12"/>
<dbReference type="SUPFAM" id="SSF52980">
    <property type="entry name" value="Restriction endonuclease-like"/>
    <property type="match status" value="1"/>
</dbReference>
<dbReference type="SUPFAM" id="SSF52540">
    <property type="entry name" value="P-loop containing nucleoside triphosphate hydrolases"/>
    <property type="match status" value="1"/>
</dbReference>
<dbReference type="InterPro" id="IPR000212">
    <property type="entry name" value="DNA_helicase_UvrD/REP"/>
</dbReference>
<dbReference type="Gene3D" id="3.40.50.300">
    <property type="entry name" value="P-loop containing nucleotide triphosphate hydrolases"/>
    <property type="match status" value="4"/>
</dbReference>
<evidence type="ECO:0000256" key="3">
    <source>
        <dbReference type="ARBA" id="ARBA00022763"/>
    </source>
</evidence>
<gene>
    <name evidence="18" type="primary">addA</name>
    <name evidence="18" type="ORF">SIN8267_00356</name>
</gene>
<dbReference type="PANTHER" id="PTHR11070">
    <property type="entry name" value="UVRD / RECB / PCRA DNA HELICASE FAMILY MEMBER"/>
    <property type="match status" value="1"/>
</dbReference>
<keyword evidence="8" id="KW-0238">DNA-binding</keyword>
<protein>
    <recommendedName>
        <fullName evidence="12">DNA 3'-5' helicase</fullName>
        <ecNumber evidence="12">5.6.2.4</ecNumber>
    </recommendedName>
    <alternativeName>
        <fullName evidence="13">DNA 3'-5' helicase II</fullName>
    </alternativeName>
</protein>
<reference evidence="18" key="1">
    <citation type="submission" date="2021-12" db="EMBL/GenBank/DDBJ databases">
        <authorList>
            <person name="Rodrigo-Torres L."/>
            <person name="Arahal R. D."/>
            <person name="Lucena T."/>
        </authorList>
    </citation>
    <scope>NUCLEOTIDE SEQUENCE</scope>
    <source>
        <strain evidence="18">CECT 8267</strain>
    </source>
</reference>
<keyword evidence="10" id="KW-0413">Isomerase</keyword>
<dbReference type="Pfam" id="PF13361">
    <property type="entry name" value="UvrD_C"/>
    <property type="match status" value="1"/>
</dbReference>
<dbReference type="InterPro" id="IPR014017">
    <property type="entry name" value="DNA_helicase_UvrD-like_C"/>
</dbReference>
<keyword evidence="4 15" id="KW-0378">Hydrolase</keyword>
<dbReference type="InterPro" id="IPR014016">
    <property type="entry name" value="UvrD-like_ATP-bd"/>
</dbReference>
<evidence type="ECO:0000256" key="13">
    <source>
        <dbReference type="ARBA" id="ARBA00034923"/>
    </source>
</evidence>
<keyword evidence="1" id="KW-0540">Nuclease</keyword>
<evidence type="ECO:0000259" key="16">
    <source>
        <dbReference type="PROSITE" id="PS51198"/>
    </source>
</evidence>
<evidence type="ECO:0000256" key="1">
    <source>
        <dbReference type="ARBA" id="ARBA00022722"/>
    </source>
</evidence>
<comment type="catalytic activity">
    <reaction evidence="14">
        <text>ATP + H2O = ADP + phosphate + H(+)</text>
        <dbReference type="Rhea" id="RHEA:13065"/>
        <dbReference type="ChEBI" id="CHEBI:15377"/>
        <dbReference type="ChEBI" id="CHEBI:15378"/>
        <dbReference type="ChEBI" id="CHEBI:30616"/>
        <dbReference type="ChEBI" id="CHEBI:43474"/>
        <dbReference type="ChEBI" id="CHEBI:456216"/>
        <dbReference type="EC" id="5.6.2.4"/>
    </reaction>
</comment>
<dbReference type="InterPro" id="IPR011335">
    <property type="entry name" value="Restrct_endonuc-II-like"/>
</dbReference>
<evidence type="ECO:0000256" key="11">
    <source>
        <dbReference type="ARBA" id="ARBA00034617"/>
    </source>
</evidence>
<keyword evidence="7 15" id="KW-0067">ATP-binding</keyword>
<feature type="domain" description="UvrD-like helicase C-terminal" evidence="17">
    <location>
        <begin position="512"/>
        <end position="785"/>
    </location>
</feature>
<dbReference type="InterPro" id="IPR027417">
    <property type="entry name" value="P-loop_NTPase"/>
</dbReference>
<keyword evidence="3" id="KW-0227">DNA damage</keyword>
<proteinExistence type="predicted"/>
<organism evidence="18 19">
    <name type="scientific">Sinobacterium norvegicum</name>
    <dbReference type="NCBI Taxonomy" id="1641715"/>
    <lineage>
        <taxon>Bacteria</taxon>
        <taxon>Pseudomonadati</taxon>
        <taxon>Pseudomonadota</taxon>
        <taxon>Gammaproteobacteria</taxon>
        <taxon>Cellvibrionales</taxon>
        <taxon>Spongiibacteraceae</taxon>
        <taxon>Sinobacterium</taxon>
    </lineage>
</organism>
<dbReference type="GO" id="GO:0016787">
    <property type="term" value="F:hydrolase activity"/>
    <property type="evidence" value="ECO:0007669"/>
    <property type="project" value="UniProtKB-KW"/>
</dbReference>
<evidence type="ECO:0000256" key="9">
    <source>
        <dbReference type="ARBA" id="ARBA00023204"/>
    </source>
</evidence>
<sequence length="1142" mass="127289">MSLPADHQQRQQALDITNSYCVSAPAGSGKTELLSQRILKLLANSEKPEEVLAITFTRKAASEMRSRIVMALEQAAAKTPVSGHQQLTRQLAEAVLQQDRQLGWQLLDNPSRLRVQTIDGLCGSLARQMPLMTRFGTSPTITDDAEPSYRQAITRLLNSQIDAEEDVSKAMRALLWHLDNKVDRYYDLLLGLLARRDQWLGVVSQSMSVDGNIVQLNGFLALWVNNQLAQLTKKLQPFASDLAQMADYAASQLADQSSISALLGIDQLPGVELGDVEQWQAIAQLLLTGEKFRKKLDKRLGFPAKDKSLGDEINGLRVERKQQMTELICAIAEQGDVLPLLVGLRYLPGQGFAQQQGEILQAISTVLIHLSAHLDIVFSEQGEVDYTAISMAASRALGSLDEPTDVALCWDYTTRHILIDEFQDTSNSQYELLQKLINQWHEENHINPNRPKTLFLVGDGMQSIYAFREANVGLFLQAKTSGVGDLPLIPLELTVNFRSSAGIVEWNNTVFDQSFPPVDNISQGAVCYNPSVAFSDHKNPDAGQVFGFVEQSGRGQETAKVVDICRRQTSIDNHTVAVLVRNRSHLAEIIPALQAAGIEWQATDIHPLAKQGLIQDLLSLTLALHNSADTVSWLALLRSPLCGLTLAELLLIANIKNENKCSVYRALEILVNEESSVESEGAAALYQRLFTVFDELKLALDNRLRKPTRLWLESVWIALGGVDGLADSHQYSQAERYLDLVEILAANESGLDTDVLQAQVIKLYDQPQTSHPNAVQLMTIHKSKGLEFDTVILPGLDRQPRSDDRPLFSWQQRILDSGDSGLLVAPLAAEGDEQDAIYAMLAYEAKTKLSLEKTRLLYVATTRAVSQLFVLANIKMDDKTERPKPPSSTSLLASVWQAVAGTLELSSVLDSAITEDRPQPGVLLRRLSCGWQKPRLLQNDLLQDYRQDPMRGKHETSAELEDNSTARHSGTVIHEYLEIICLQGRQQWSSQRLSQCQSAVGCRLKELGVRAADVALASTRIIEHLSALLSSELGRWVLDNHYQENHCEWALQVVEGNKFSKLIIDRSFVDDDGCRWIIDYKSAAPATDQRIEAFIEEQQSLYRQQLLRYQTAVSSLQKQLKQSFPIRIALFFITINQLVTFD</sequence>
<keyword evidence="6" id="KW-0269">Exonuclease</keyword>
<dbReference type="InterPro" id="IPR011604">
    <property type="entry name" value="PDDEXK-like_dom_sf"/>
</dbReference>
<dbReference type="GO" id="GO:0003678">
    <property type="term" value="F:DNA helicase activity"/>
    <property type="evidence" value="ECO:0007669"/>
    <property type="project" value="UniProtKB-EC"/>
</dbReference>
<dbReference type="Gene3D" id="1.10.486.10">
    <property type="entry name" value="PCRA, domain 4"/>
    <property type="match status" value="1"/>
</dbReference>
<dbReference type="Pfam" id="PF12705">
    <property type="entry name" value="PDDEXK_1"/>
    <property type="match status" value="1"/>
</dbReference>
<dbReference type="Gene3D" id="3.90.320.10">
    <property type="match status" value="1"/>
</dbReference>
<evidence type="ECO:0000256" key="5">
    <source>
        <dbReference type="ARBA" id="ARBA00022806"/>
    </source>
</evidence>
<evidence type="ECO:0000256" key="7">
    <source>
        <dbReference type="ARBA" id="ARBA00022840"/>
    </source>
</evidence>
<evidence type="ECO:0000256" key="14">
    <source>
        <dbReference type="ARBA" id="ARBA00048988"/>
    </source>
</evidence>
<comment type="catalytic activity">
    <reaction evidence="11">
        <text>Couples ATP hydrolysis with the unwinding of duplex DNA by translocating in the 3'-5' direction.</text>
        <dbReference type="EC" id="5.6.2.4"/>
    </reaction>
</comment>
<name>A0ABM9ABD9_9GAMM</name>
<evidence type="ECO:0000256" key="15">
    <source>
        <dbReference type="PROSITE-ProRule" id="PRU00560"/>
    </source>
</evidence>
<dbReference type="RefSeq" id="WP_237442949.1">
    <property type="nucleotide sequence ID" value="NZ_CAKLPX010000001.1"/>
</dbReference>
<accession>A0ABM9ABD9</accession>
<evidence type="ECO:0000256" key="12">
    <source>
        <dbReference type="ARBA" id="ARBA00034808"/>
    </source>
</evidence>
<dbReference type="InterPro" id="IPR038726">
    <property type="entry name" value="PDDEXK_AddAB-type"/>
</dbReference>
<keyword evidence="9" id="KW-0234">DNA repair</keyword>
<dbReference type="PROSITE" id="PS51198">
    <property type="entry name" value="UVRD_HELICASE_ATP_BIND"/>
    <property type="match status" value="1"/>
</dbReference>
<keyword evidence="5 15" id="KW-0347">Helicase</keyword>
<evidence type="ECO:0000259" key="17">
    <source>
        <dbReference type="PROSITE" id="PS51217"/>
    </source>
</evidence>
<feature type="binding site" evidence="15">
    <location>
        <begin position="24"/>
        <end position="31"/>
    </location>
    <ligand>
        <name>ATP</name>
        <dbReference type="ChEBI" id="CHEBI:30616"/>
    </ligand>
</feature>
<keyword evidence="2 15" id="KW-0547">Nucleotide-binding</keyword>
<evidence type="ECO:0000256" key="8">
    <source>
        <dbReference type="ARBA" id="ARBA00023125"/>
    </source>
</evidence>
<dbReference type="Pfam" id="PF00580">
    <property type="entry name" value="UvrD-helicase"/>
    <property type="match status" value="1"/>
</dbReference>
<dbReference type="EMBL" id="CAKLPX010000001">
    <property type="protein sequence ID" value="CAH0990264.1"/>
    <property type="molecule type" value="Genomic_DNA"/>
</dbReference>
<dbReference type="PROSITE" id="PS51217">
    <property type="entry name" value="UVRD_HELICASE_CTER"/>
    <property type="match status" value="1"/>
</dbReference>
<dbReference type="Proteomes" id="UP000838100">
    <property type="component" value="Unassembled WGS sequence"/>
</dbReference>
<evidence type="ECO:0000313" key="18">
    <source>
        <dbReference type="EMBL" id="CAH0990264.1"/>
    </source>
</evidence>
<keyword evidence="19" id="KW-1185">Reference proteome</keyword>
<evidence type="ECO:0000313" key="19">
    <source>
        <dbReference type="Proteomes" id="UP000838100"/>
    </source>
</evidence>